<sequence>MALAALAILGKKYTVQREGRHWQFRLPGYTIEFFLRSTDTLVVTFDPRRKSYPPSATREAWAAVFLARRGLSGLHVKPDQSCWYLDPGLETFFRDAQAAGLFGSFATVMNYGGSMGGFGALAFAAITGARRVLAMNPQVNLGPEVRGWERRYKDAEALDWTRPICDLGLQVAGVETLAVVFDPYDTYDRPQADLIAADHMIRLHIPFVGHRMPAHLLSLRLLAPVFDQTLTGSLDLPAFYRTARQRRMLLRYKRVMLRRTKENKPRHRRLKRLLPEDDALIGPA</sequence>
<protein>
    <submittedName>
        <fullName evidence="1">Uncharacterized protein</fullName>
    </submittedName>
</protein>
<reference evidence="1" key="1">
    <citation type="submission" date="2020-05" db="EMBL/GenBank/DDBJ databases">
        <title>Fertoebacter nigrum gen. nov., sp. nov., a new member of the family Rhodobacteraceae.</title>
        <authorList>
            <person name="Szuroczki S."/>
            <person name="Abbaszade G."/>
            <person name="Buni D."/>
            <person name="Schumann P."/>
            <person name="Toth E."/>
        </authorList>
    </citation>
    <scope>NUCLEOTIDE SEQUENCE</scope>
    <source>
        <strain evidence="1">RG-N-1a</strain>
    </source>
</reference>
<evidence type="ECO:0000313" key="1">
    <source>
        <dbReference type="EMBL" id="NUB46516.1"/>
    </source>
</evidence>
<dbReference type="RefSeq" id="WP_152828509.1">
    <property type="nucleotide sequence ID" value="NZ_WHUT02000016.1"/>
</dbReference>
<dbReference type="Proteomes" id="UP000484076">
    <property type="component" value="Unassembled WGS sequence"/>
</dbReference>
<name>A0A8X8HA37_9RHOB</name>
<dbReference type="AlphaFoldDB" id="A0A8X8HA37"/>
<proteinExistence type="predicted"/>
<gene>
    <name evidence="1" type="ORF">GEU84_019155</name>
</gene>
<comment type="caution">
    <text evidence="1">The sequence shown here is derived from an EMBL/GenBank/DDBJ whole genome shotgun (WGS) entry which is preliminary data.</text>
</comment>
<organism evidence="1 2">
    <name type="scientific">Fertoeibacter niger</name>
    <dbReference type="NCBI Taxonomy" id="2656921"/>
    <lineage>
        <taxon>Bacteria</taxon>
        <taxon>Pseudomonadati</taxon>
        <taxon>Pseudomonadota</taxon>
        <taxon>Alphaproteobacteria</taxon>
        <taxon>Rhodobacterales</taxon>
        <taxon>Paracoccaceae</taxon>
        <taxon>Fertoeibacter</taxon>
    </lineage>
</organism>
<keyword evidence="2" id="KW-1185">Reference proteome</keyword>
<accession>A0A8X8HA37</accession>
<evidence type="ECO:0000313" key="2">
    <source>
        <dbReference type="Proteomes" id="UP000484076"/>
    </source>
</evidence>
<dbReference type="EMBL" id="WHUT02000016">
    <property type="protein sequence ID" value="NUB46516.1"/>
    <property type="molecule type" value="Genomic_DNA"/>
</dbReference>